<evidence type="ECO:0000256" key="1">
    <source>
        <dbReference type="SAM" id="MobiDB-lite"/>
    </source>
</evidence>
<organism evidence="2 3">
    <name type="scientific">Timema podura</name>
    <name type="common">Walking stick</name>
    <dbReference type="NCBI Taxonomy" id="61482"/>
    <lineage>
        <taxon>Eukaryota</taxon>
        <taxon>Metazoa</taxon>
        <taxon>Ecdysozoa</taxon>
        <taxon>Arthropoda</taxon>
        <taxon>Hexapoda</taxon>
        <taxon>Insecta</taxon>
        <taxon>Pterygota</taxon>
        <taxon>Neoptera</taxon>
        <taxon>Polyneoptera</taxon>
        <taxon>Phasmatodea</taxon>
        <taxon>Timematodea</taxon>
        <taxon>Timematoidea</taxon>
        <taxon>Timematidae</taxon>
        <taxon>Timema</taxon>
    </lineage>
</organism>
<evidence type="ECO:0000313" key="2">
    <source>
        <dbReference type="EMBL" id="CAG2069443.1"/>
    </source>
</evidence>
<reference evidence="2" key="1">
    <citation type="submission" date="2021-03" db="EMBL/GenBank/DDBJ databases">
        <authorList>
            <person name="Tran Van P."/>
        </authorList>
    </citation>
    <scope>NUCLEOTIDE SEQUENCE</scope>
</reference>
<dbReference type="Proteomes" id="UP001153148">
    <property type="component" value="Unassembled WGS sequence"/>
</dbReference>
<feature type="region of interest" description="Disordered" evidence="1">
    <location>
        <begin position="1"/>
        <end position="67"/>
    </location>
</feature>
<protein>
    <submittedName>
        <fullName evidence="2">Uncharacterized protein</fullName>
    </submittedName>
</protein>
<proteinExistence type="predicted"/>
<sequence length="67" mass="7448">MMEMKYVGKRPQRETKKEMGGADNSKCAKGERGELFPGGETPDDVKARKRRHEGRPGSHLVTSEGCD</sequence>
<comment type="caution">
    <text evidence="2">The sequence shown here is derived from an EMBL/GenBank/DDBJ whole genome shotgun (WGS) entry which is preliminary data.</text>
</comment>
<name>A0ABN7PNN5_TIMPD</name>
<keyword evidence="3" id="KW-1185">Reference proteome</keyword>
<gene>
    <name evidence="2" type="ORF">TPAB3V08_LOCUS16385</name>
</gene>
<evidence type="ECO:0000313" key="3">
    <source>
        <dbReference type="Proteomes" id="UP001153148"/>
    </source>
</evidence>
<feature type="compositionally biased region" description="Basic and acidic residues" evidence="1">
    <location>
        <begin position="11"/>
        <end position="34"/>
    </location>
</feature>
<accession>A0ABN7PNN5</accession>
<dbReference type="EMBL" id="CAJPIN010140193">
    <property type="protein sequence ID" value="CAG2069443.1"/>
    <property type="molecule type" value="Genomic_DNA"/>
</dbReference>